<evidence type="ECO:0000313" key="2">
    <source>
        <dbReference type="Proteomes" id="UP001328107"/>
    </source>
</evidence>
<dbReference type="Proteomes" id="UP001328107">
    <property type="component" value="Unassembled WGS sequence"/>
</dbReference>
<organism evidence="1 2">
    <name type="scientific">Pristionchus mayeri</name>
    <dbReference type="NCBI Taxonomy" id="1317129"/>
    <lineage>
        <taxon>Eukaryota</taxon>
        <taxon>Metazoa</taxon>
        <taxon>Ecdysozoa</taxon>
        <taxon>Nematoda</taxon>
        <taxon>Chromadorea</taxon>
        <taxon>Rhabditida</taxon>
        <taxon>Rhabditina</taxon>
        <taxon>Diplogasteromorpha</taxon>
        <taxon>Diplogasteroidea</taxon>
        <taxon>Neodiplogasteridae</taxon>
        <taxon>Pristionchus</taxon>
    </lineage>
</organism>
<evidence type="ECO:0000313" key="1">
    <source>
        <dbReference type="EMBL" id="GMR61942.1"/>
    </source>
</evidence>
<gene>
    <name evidence="1" type="ORF">PMAYCL1PPCAC_32137</name>
</gene>
<sequence length="114" mass="13178">REDPVSPSPLPLLRWLSTTGSWLWSRRRYRLAQKESIIIGDAQDLPFEPCSFDTIINIESSHLYQNPQLFFMLACATKGWQLVLVRSALRWRGEARIGSSSSRWSTSCFHRGDH</sequence>
<protein>
    <recommendedName>
        <fullName evidence="3">Methyltransferase</fullName>
    </recommendedName>
</protein>
<feature type="non-terminal residue" evidence="1">
    <location>
        <position position="1"/>
    </location>
</feature>
<dbReference type="AlphaFoldDB" id="A0AAN5DH52"/>
<dbReference type="InterPro" id="IPR029063">
    <property type="entry name" value="SAM-dependent_MTases_sf"/>
</dbReference>
<dbReference type="SUPFAM" id="SSF53335">
    <property type="entry name" value="S-adenosyl-L-methionine-dependent methyltransferases"/>
    <property type="match status" value="1"/>
</dbReference>
<proteinExistence type="predicted"/>
<dbReference type="EMBL" id="BTRK01000006">
    <property type="protein sequence ID" value="GMR61942.1"/>
    <property type="molecule type" value="Genomic_DNA"/>
</dbReference>
<keyword evidence="2" id="KW-1185">Reference proteome</keyword>
<name>A0AAN5DH52_9BILA</name>
<accession>A0AAN5DH52</accession>
<comment type="caution">
    <text evidence="1">The sequence shown here is derived from an EMBL/GenBank/DDBJ whole genome shotgun (WGS) entry which is preliminary data.</text>
</comment>
<reference evidence="2" key="1">
    <citation type="submission" date="2022-10" db="EMBL/GenBank/DDBJ databases">
        <title>Genome assembly of Pristionchus species.</title>
        <authorList>
            <person name="Yoshida K."/>
            <person name="Sommer R.J."/>
        </authorList>
    </citation>
    <scope>NUCLEOTIDE SEQUENCE [LARGE SCALE GENOMIC DNA]</scope>
    <source>
        <strain evidence="2">RS5460</strain>
    </source>
</reference>
<evidence type="ECO:0008006" key="3">
    <source>
        <dbReference type="Google" id="ProtNLM"/>
    </source>
</evidence>